<dbReference type="InterPro" id="IPR010089">
    <property type="entry name" value="Flavoprotein_WrbA-like"/>
</dbReference>
<evidence type="ECO:0000313" key="9">
    <source>
        <dbReference type="EMBL" id="KAH0906449.1"/>
    </source>
</evidence>
<dbReference type="SUPFAM" id="SSF52218">
    <property type="entry name" value="Flavoproteins"/>
    <property type="match status" value="1"/>
</dbReference>
<feature type="domain" description="EF-hand" evidence="7">
    <location>
        <begin position="72"/>
        <end position="107"/>
    </location>
</feature>
<evidence type="ECO:0000256" key="3">
    <source>
        <dbReference type="ARBA" id="ARBA00012648"/>
    </source>
</evidence>
<dbReference type="PROSITE" id="PS50902">
    <property type="entry name" value="FLAVODOXIN_LIKE"/>
    <property type="match status" value="1"/>
</dbReference>
<dbReference type="EC" id="1.6.5.2" evidence="3"/>
<accession>A0ABQ8BNU9</accession>
<evidence type="ECO:0000256" key="1">
    <source>
        <dbReference type="ARBA" id="ARBA00001917"/>
    </source>
</evidence>
<dbReference type="InterPro" id="IPR002048">
    <property type="entry name" value="EF_hand_dom"/>
</dbReference>
<dbReference type="Pfam" id="PF13833">
    <property type="entry name" value="EF-hand_8"/>
    <property type="match status" value="1"/>
</dbReference>
<proteinExistence type="inferred from homology"/>
<protein>
    <recommendedName>
        <fullName evidence="3">NAD(P)H dehydrogenase (quinone)</fullName>
        <ecNumber evidence="3">1.6.5.2</ecNumber>
    </recommendedName>
</protein>
<comment type="caution">
    <text evidence="9">The sequence shown here is derived from an EMBL/GenBank/DDBJ whole genome shotgun (WGS) entry which is preliminary data.</text>
</comment>
<dbReference type="InterPro" id="IPR029039">
    <property type="entry name" value="Flavoprotein-like_sf"/>
</dbReference>
<evidence type="ECO:0000256" key="2">
    <source>
        <dbReference type="ARBA" id="ARBA00006961"/>
    </source>
</evidence>
<comment type="cofactor">
    <cofactor evidence="1">
        <name>FMN</name>
        <dbReference type="ChEBI" id="CHEBI:58210"/>
    </cofactor>
</comment>
<dbReference type="Pfam" id="PF03358">
    <property type="entry name" value="FMN_red"/>
    <property type="match status" value="1"/>
</dbReference>
<comment type="catalytic activity">
    <reaction evidence="6">
        <text>a quinone + NADPH + H(+) = a quinol + NADP(+)</text>
        <dbReference type="Rhea" id="RHEA:46164"/>
        <dbReference type="ChEBI" id="CHEBI:15378"/>
        <dbReference type="ChEBI" id="CHEBI:24646"/>
        <dbReference type="ChEBI" id="CHEBI:57783"/>
        <dbReference type="ChEBI" id="CHEBI:58349"/>
        <dbReference type="ChEBI" id="CHEBI:132124"/>
        <dbReference type="EC" id="1.6.5.2"/>
    </reaction>
</comment>
<dbReference type="PANTHER" id="PTHR30546:SF39">
    <property type="entry name" value="NAD(P)H DEHYDROGENASE (QUINONE)"/>
    <property type="match status" value="1"/>
</dbReference>
<dbReference type="InterPro" id="IPR005025">
    <property type="entry name" value="FMN_Rdtase-like_dom"/>
</dbReference>
<comment type="catalytic activity">
    <reaction evidence="5">
        <text>a quinone + NADH + H(+) = a quinol + NAD(+)</text>
        <dbReference type="Rhea" id="RHEA:46160"/>
        <dbReference type="ChEBI" id="CHEBI:15378"/>
        <dbReference type="ChEBI" id="CHEBI:24646"/>
        <dbReference type="ChEBI" id="CHEBI:57540"/>
        <dbReference type="ChEBI" id="CHEBI:57945"/>
        <dbReference type="ChEBI" id="CHEBI:132124"/>
        <dbReference type="EC" id="1.6.5.2"/>
    </reaction>
</comment>
<evidence type="ECO:0000256" key="4">
    <source>
        <dbReference type="ARBA" id="ARBA00022837"/>
    </source>
</evidence>
<evidence type="ECO:0000259" key="7">
    <source>
        <dbReference type="PROSITE" id="PS50222"/>
    </source>
</evidence>
<dbReference type="PROSITE" id="PS50222">
    <property type="entry name" value="EF_HAND_2"/>
    <property type="match status" value="1"/>
</dbReference>
<comment type="similarity">
    <text evidence="2">Belongs to the WrbA family.</text>
</comment>
<dbReference type="EMBL" id="JAGKQM010000010">
    <property type="protein sequence ID" value="KAH0906449.1"/>
    <property type="molecule type" value="Genomic_DNA"/>
</dbReference>
<dbReference type="Proteomes" id="UP000824890">
    <property type="component" value="Unassembled WGS sequence"/>
</dbReference>
<dbReference type="InterPro" id="IPR011992">
    <property type="entry name" value="EF-hand-dom_pair"/>
</dbReference>
<gene>
    <name evidence="9" type="ORF">HID58_038276</name>
</gene>
<dbReference type="PROSITE" id="PS00018">
    <property type="entry name" value="EF_HAND_1"/>
    <property type="match status" value="1"/>
</dbReference>
<organism evidence="9 10">
    <name type="scientific">Brassica napus</name>
    <name type="common">Rape</name>
    <dbReference type="NCBI Taxonomy" id="3708"/>
    <lineage>
        <taxon>Eukaryota</taxon>
        <taxon>Viridiplantae</taxon>
        <taxon>Streptophyta</taxon>
        <taxon>Embryophyta</taxon>
        <taxon>Tracheophyta</taxon>
        <taxon>Spermatophyta</taxon>
        <taxon>Magnoliopsida</taxon>
        <taxon>eudicotyledons</taxon>
        <taxon>Gunneridae</taxon>
        <taxon>Pentapetalae</taxon>
        <taxon>rosids</taxon>
        <taxon>malvids</taxon>
        <taxon>Brassicales</taxon>
        <taxon>Brassicaceae</taxon>
        <taxon>Brassiceae</taxon>
        <taxon>Brassica</taxon>
    </lineage>
</organism>
<dbReference type="PANTHER" id="PTHR30546">
    <property type="entry name" value="FLAVODOXIN-RELATED PROTEIN WRBA-RELATED"/>
    <property type="match status" value="1"/>
</dbReference>
<dbReference type="NCBIfam" id="TIGR01755">
    <property type="entry name" value="flav_wrbA"/>
    <property type="match status" value="1"/>
</dbReference>
<sequence length="319" mass="34469">MATPQSSTRPTHQNPQPTFHDLFPAMAGKLGGEGLIDELCKGFELLMDGDKGVITFESLRRNASAVLGLGDLTDDDVRCMIDEGDFDRDGALNQMEFCVLMFRLSPDLMDASRFVVTEAIEEEYYSMYGHVEKLAEEIRKGAASVEGVEAKLWQVPETLPEEALLKMSAPPKSGSPIITPNDLTEADGFVLGFPTRFGMMAAQFKAFLDATGGLWRTQALAGKPAGIFYSTGSQGGGQETTALTAITQLVHHGMIFVPIGYTFGAGMFEMEKVKGGSPYGAGTFAGDGSRQPTQLELEQAFHQGKYIATITKKLKVSTV</sequence>
<dbReference type="InterPro" id="IPR008254">
    <property type="entry name" value="Flavodoxin/NO_synth"/>
</dbReference>
<evidence type="ECO:0000256" key="5">
    <source>
        <dbReference type="ARBA" id="ARBA00047678"/>
    </source>
</evidence>
<evidence type="ECO:0000313" key="10">
    <source>
        <dbReference type="Proteomes" id="UP000824890"/>
    </source>
</evidence>
<reference evidence="9 10" key="1">
    <citation type="submission" date="2021-05" db="EMBL/GenBank/DDBJ databases">
        <title>Genome Assembly of Synthetic Allotetraploid Brassica napus Reveals Homoeologous Exchanges between Subgenomes.</title>
        <authorList>
            <person name="Davis J.T."/>
        </authorList>
    </citation>
    <scope>NUCLEOTIDE SEQUENCE [LARGE SCALE GENOMIC DNA]</scope>
    <source>
        <strain evidence="10">cv. Da-Ae</strain>
        <tissue evidence="9">Seedling</tissue>
    </source>
</reference>
<evidence type="ECO:0000259" key="8">
    <source>
        <dbReference type="PROSITE" id="PS50902"/>
    </source>
</evidence>
<keyword evidence="4" id="KW-0106">Calcium</keyword>
<dbReference type="SUPFAM" id="SSF47473">
    <property type="entry name" value="EF-hand"/>
    <property type="match status" value="1"/>
</dbReference>
<dbReference type="NCBIfam" id="NF002999">
    <property type="entry name" value="PRK03767.1"/>
    <property type="match status" value="1"/>
</dbReference>
<dbReference type="InterPro" id="IPR018247">
    <property type="entry name" value="EF_Hand_1_Ca_BS"/>
</dbReference>
<keyword evidence="10" id="KW-1185">Reference proteome</keyword>
<dbReference type="Gene3D" id="1.10.238.10">
    <property type="entry name" value="EF-hand"/>
    <property type="match status" value="1"/>
</dbReference>
<dbReference type="Gene3D" id="3.40.50.360">
    <property type="match status" value="1"/>
</dbReference>
<name>A0ABQ8BNU9_BRANA</name>
<feature type="domain" description="Flavodoxin-like" evidence="8">
    <location>
        <begin position="120"/>
        <end position="307"/>
    </location>
</feature>
<evidence type="ECO:0000256" key="6">
    <source>
        <dbReference type="ARBA" id="ARBA00048983"/>
    </source>
</evidence>